<dbReference type="Gene3D" id="1.10.3450.10">
    <property type="entry name" value="TTHA0068-like"/>
    <property type="match status" value="1"/>
</dbReference>
<sequence length="117" mass="13634">MFDITEGVRLFNDGSYFEAHDFFEDLWMEAEAENRDFYQGMVQVSVGSYHLICGNYTGALSQYRKGVEKLEKYEGSIKNIDLEFFLEEIKRLINKIIMFNSKKISNIEVTKIPILGN</sequence>
<accession>A0A3B1BYV1</accession>
<evidence type="ECO:0000313" key="1">
    <source>
        <dbReference type="EMBL" id="VAX19671.1"/>
    </source>
</evidence>
<evidence type="ECO:0008006" key="2">
    <source>
        <dbReference type="Google" id="ProtNLM"/>
    </source>
</evidence>
<dbReference type="AlphaFoldDB" id="A0A3B1BYV1"/>
<proteinExistence type="predicted"/>
<dbReference type="InterPro" id="IPR005500">
    <property type="entry name" value="DUF309"/>
</dbReference>
<dbReference type="EMBL" id="UOGD01000149">
    <property type="protein sequence ID" value="VAX19671.1"/>
    <property type="molecule type" value="Genomic_DNA"/>
</dbReference>
<dbReference type="Pfam" id="PF03745">
    <property type="entry name" value="DUF309"/>
    <property type="match status" value="1"/>
</dbReference>
<dbReference type="InterPro" id="IPR023203">
    <property type="entry name" value="TTHA0068_sf"/>
</dbReference>
<gene>
    <name evidence="1" type="ORF">MNBD_IGNAVI01-826</name>
</gene>
<dbReference type="PANTHER" id="PTHR34796">
    <property type="entry name" value="EXPRESSED PROTEIN"/>
    <property type="match status" value="1"/>
</dbReference>
<name>A0A3B1BYV1_9ZZZZ</name>
<dbReference type="PANTHER" id="PTHR34796:SF1">
    <property type="entry name" value="EXPRESSED PROTEIN"/>
    <property type="match status" value="1"/>
</dbReference>
<organism evidence="1">
    <name type="scientific">hydrothermal vent metagenome</name>
    <dbReference type="NCBI Taxonomy" id="652676"/>
    <lineage>
        <taxon>unclassified sequences</taxon>
        <taxon>metagenomes</taxon>
        <taxon>ecological metagenomes</taxon>
    </lineage>
</organism>
<protein>
    <recommendedName>
        <fullName evidence="2">DUF309 domain-containing protein</fullName>
    </recommendedName>
</protein>
<reference evidence="1" key="1">
    <citation type="submission" date="2018-06" db="EMBL/GenBank/DDBJ databases">
        <authorList>
            <person name="Zhirakovskaya E."/>
        </authorList>
    </citation>
    <scope>NUCLEOTIDE SEQUENCE</scope>
</reference>
<dbReference type="SUPFAM" id="SSF140663">
    <property type="entry name" value="TTHA0068-like"/>
    <property type="match status" value="1"/>
</dbReference>